<comment type="caution">
    <text evidence="2">The sequence shown here is derived from an EMBL/GenBank/DDBJ whole genome shotgun (WGS) entry which is preliminary data.</text>
</comment>
<dbReference type="Gene3D" id="1.10.260.40">
    <property type="entry name" value="lambda repressor-like DNA-binding domains"/>
    <property type="match status" value="1"/>
</dbReference>
<dbReference type="PROSITE" id="PS50943">
    <property type="entry name" value="HTH_CROC1"/>
    <property type="match status" value="1"/>
</dbReference>
<evidence type="ECO:0000259" key="1">
    <source>
        <dbReference type="PROSITE" id="PS50943"/>
    </source>
</evidence>
<accession>A0ABP3HH34</accession>
<dbReference type="Pfam" id="PF13560">
    <property type="entry name" value="HTH_31"/>
    <property type="match status" value="1"/>
</dbReference>
<dbReference type="InterPro" id="IPR010982">
    <property type="entry name" value="Lambda_DNA-bd_dom_sf"/>
</dbReference>
<protein>
    <submittedName>
        <fullName evidence="2">Helix-turn-helix transcriptional regulator</fullName>
    </submittedName>
</protein>
<evidence type="ECO:0000313" key="2">
    <source>
        <dbReference type="EMBL" id="GAA0369937.1"/>
    </source>
</evidence>
<keyword evidence="3" id="KW-1185">Reference proteome</keyword>
<dbReference type="InterPro" id="IPR001387">
    <property type="entry name" value="Cro/C1-type_HTH"/>
</dbReference>
<evidence type="ECO:0000313" key="3">
    <source>
        <dbReference type="Proteomes" id="UP001501822"/>
    </source>
</evidence>
<feature type="domain" description="HTH cro/C1-type" evidence="1">
    <location>
        <begin position="18"/>
        <end position="72"/>
    </location>
</feature>
<dbReference type="SUPFAM" id="SSF47413">
    <property type="entry name" value="lambda repressor-like DNA-binding domains"/>
    <property type="match status" value="1"/>
</dbReference>
<dbReference type="RefSeq" id="WP_308206114.1">
    <property type="nucleotide sequence ID" value="NZ_BAAABM010000069.1"/>
</dbReference>
<gene>
    <name evidence="2" type="ORF">GCM10010151_69830</name>
</gene>
<dbReference type="InterPro" id="IPR043917">
    <property type="entry name" value="DUF5753"/>
</dbReference>
<reference evidence="3" key="1">
    <citation type="journal article" date="2019" name="Int. J. Syst. Evol. Microbiol.">
        <title>The Global Catalogue of Microorganisms (GCM) 10K type strain sequencing project: providing services to taxonomists for standard genome sequencing and annotation.</title>
        <authorList>
            <consortium name="The Broad Institute Genomics Platform"/>
            <consortium name="The Broad Institute Genome Sequencing Center for Infectious Disease"/>
            <person name="Wu L."/>
            <person name="Ma J."/>
        </authorList>
    </citation>
    <scope>NUCLEOTIDE SEQUENCE [LARGE SCALE GENOMIC DNA]</scope>
    <source>
        <strain evidence="3">JCM 3146</strain>
    </source>
</reference>
<organism evidence="2 3">
    <name type="scientific">Actinoallomurus spadix</name>
    <dbReference type="NCBI Taxonomy" id="79912"/>
    <lineage>
        <taxon>Bacteria</taxon>
        <taxon>Bacillati</taxon>
        <taxon>Actinomycetota</taxon>
        <taxon>Actinomycetes</taxon>
        <taxon>Streptosporangiales</taxon>
        <taxon>Thermomonosporaceae</taxon>
        <taxon>Actinoallomurus</taxon>
    </lineage>
</organism>
<sequence>MPGPGSGTVRNRRLATELRRLRERAELTGDDVADRLGWSASKVSRIENARQAPRLGDVRSLLDLYGVEGSYRDQLLQLARDAGRKGWWEAYSDALPEQYASYIGLEMEAEEILQWETQVVPGLLQTEAYASAVEQGLHSIEVIPPSRLDARVETRLARQSVLTTREPPLRLSLVLDEATLVRRYGDAGVMREQLERLVELAGSPNVTLQVLPLDGPHPITTGSFTLLQFPQVGGIKFHDVIYIEHQNGCSYLEEETETYRHRLSFDRLSAEALPPAESVELISRIARDAWGSQNGGG</sequence>
<proteinExistence type="predicted"/>
<dbReference type="Proteomes" id="UP001501822">
    <property type="component" value="Unassembled WGS sequence"/>
</dbReference>
<dbReference type="CDD" id="cd00093">
    <property type="entry name" value="HTH_XRE"/>
    <property type="match status" value="1"/>
</dbReference>
<dbReference type="SMART" id="SM00530">
    <property type="entry name" value="HTH_XRE"/>
    <property type="match status" value="1"/>
</dbReference>
<dbReference type="EMBL" id="BAAABM010000069">
    <property type="protein sequence ID" value="GAA0369937.1"/>
    <property type="molecule type" value="Genomic_DNA"/>
</dbReference>
<dbReference type="Pfam" id="PF19054">
    <property type="entry name" value="DUF5753"/>
    <property type="match status" value="1"/>
</dbReference>
<name>A0ABP3HH34_9ACTN</name>